<dbReference type="STRING" id="48709.A0A1D2MVK2"/>
<feature type="compositionally biased region" description="Polar residues" evidence="11">
    <location>
        <begin position="952"/>
        <end position="962"/>
    </location>
</feature>
<feature type="domain" description="Chromo" evidence="12">
    <location>
        <begin position="316"/>
        <end position="377"/>
    </location>
</feature>
<feature type="compositionally biased region" description="Basic residues" evidence="11">
    <location>
        <begin position="973"/>
        <end position="982"/>
    </location>
</feature>
<dbReference type="SMART" id="SM00487">
    <property type="entry name" value="DEXDc"/>
    <property type="match status" value="1"/>
</dbReference>
<feature type="region of interest" description="Disordered" evidence="11">
    <location>
        <begin position="936"/>
        <end position="1012"/>
    </location>
</feature>
<protein>
    <submittedName>
        <fullName evidence="14">Chromodomain-helicase-DNA-binding protein 1</fullName>
    </submittedName>
</protein>
<keyword evidence="7" id="KW-0067">ATP-binding</keyword>
<evidence type="ECO:0000256" key="4">
    <source>
        <dbReference type="ARBA" id="ARBA00022737"/>
    </source>
</evidence>
<dbReference type="SUPFAM" id="SSF54160">
    <property type="entry name" value="Chromo domain-like"/>
    <property type="match status" value="1"/>
</dbReference>
<comment type="similarity">
    <text evidence="3">Belongs to the SNF2/RAD54 helicase family.</text>
</comment>
<dbReference type="InterPro" id="IPR000953">
    <property type="entry name" value="Chromo/chromo_shadow_dom"/>
</dbReference>
<dbReference type="InterPro" id="IPR056302">
    <property type="entry name" value="CHD1-2/Hrp3_HTH"/>
</dbReference>
<dbReference type="GO" id="GO:0140658">
    <property type="term" value="F:ATP-dependent chromatin remodeler activity"/>
    <property type="evidence" value="ECO:0007669"/>
    <property type="project" value="TreeGrafter"/>
</dbReference>
<keyword evidence="8 14" id="KW-0238">DNA-binding</keyword>
<name>A0A1D2MVK2_ORCCI</name>
<dbReference type="EMBL" id="LJIJ01000476">
    <property type="protein sequence ID" value="ODM97046.1"/>
    <property type="molecule type" value="Genomic_DNA"/>
</dbReference>
<dbReference type="Proteomes" id="UP000094527">
    <property type="component" value="Unassembled WGS sequence"/>
</dbReference>
<dbReference type="PANTHER" id="PTHR45623:SF14">
    <property type="entry name" value="CHROMODOMAIN-HELICASE-DNA-BINDING PROTEIN 1"/>
    <property type="match status" value="1"/>
</dbReference>
<evidence type="ECO:0000256" key="9">
    <source>
        <dbReference type="ARBA" id="ARBA00023242"/>
    </source>
</evidence>
<feature type="region of interest" description="Disordered" evidence="11">
    <location>
        <begin position="1227"/>
        <end position="1299"/>
    </location>
</feature>
<sequence length="2095" mass="235747">SPKMSSSSRDSSISPPPKMVKHGGGKSSGSGKRRDIESDSGSEDGDEGNKNVSNNSSKLLSSTDSGGSGSSASGSDSESGSEHSEEEEKVVEEELGEDDDDGERSRHSSEDDEDVIDDEKSRSSRSRSRSMSGSGSGSRSGSASSRSGSGSDSDKGENSEDVKKLWEKDPEMFGIRRSGRKRPSTESKPPKLVAQVKSKKSSPTKKSSPQSSSRKRKISTDDEDDSSSDEEVTRNVRTRNNVVSYKEDESDDPADLMSVDEDEESKDIPEEEEELVDTIEKKEDDHRRWKDYACIEDVEYMECQLELQQELYKAYYIPDRIIAERPGADGTAEYYVKWECLPYADATWENAKLVQSRCPEVIQKFKRREASNQTPSSSTKSLRHRPKFSTIKYQPSYMVGEEKNLELRDYQLDGLNWLVHSWCKENSVILADEMGLGKTIQTICFLSYLFETYQLHGPYLVVVPLSTMAAWQKEFTQWAPQINVVTYVGDVGSRDIIREYEWCFRDSRKMKFNAILTTYEIVLKDKAYLAQLPWAVLMISRLYMIVILVHIPMYRLLITGTPLQNSLKELWSLLHFIMPYKFDDWEYFEKEHDHSATKGYSKLHKQLEPYILRRVKKDVEKSLPAKVEQILRVEMTTIQKQYYKWILTKNYTALRKGVKGSVTSSVNVVMELKKCCNHASLIKPIDSAQDTLTTLIKGSGKLMLLDKLLVRLKETGHRVLIFSQMVMMLDIIAEYLQYRRFSFQRLDGSIKGDMRKQALDHFNAEGSQDFCFLLSTRTSSCSQNRAEESGQHLQTSHKELGGGRYCRASQEKNGFGPFGYSAYGHDWRTVLDKGSKSNTPFSKDELSAILKFGAEQLFQEDDHEGDDQCDIDDILRRAETHEEAARPGDELLSAFKVASFSMNEDEADISEPVSTKREVKDWDDIIPEDLRLKVEQEEKEKEMADLYLPPRSSRSQTATDKTPLTLGNEALNKKARGKKRKFKNESDDSDYEDDDGRPKKRGRPKGHGREGLKGFTEVQVRKFLKSLKKFPCPLTRIELIADDSGLTDKNLADLKKLGELLINGCKKAIADQKANHQVVVKEETISSPPDSAIGEDGVADKKKPQKIREKGPIYKVCGVNVNARTMSIALEELEPLADLVPFEESQRKQWKFDLKAKAATYDIDWGAEEDTRLLLGVWEHGMGAYDKIRESDPVLKEKIFIEGDKKPTLKHASQRADYLLRVIKKHQAIQKTKVPKPPKEKKKREPKGKKGKGNSENAENNPNAGKKGSGDDTTVVAADSTGKEKKKRGPRKKKDVGPMHFAAKAEPTPINVLGDLDPVIFNECKEKMRPVKKALKSLDNPDPNMDEKEQIEHTKRCLIQVGDRIQECLVSFPDKELAKEWKSNLWYFVSKFTEYDAQKLHRVYKKAILHRDNKGNEEKEEKDGKHKEKDRKHKKHRKEKDKEVSRGGGLNENSNSSLGDSFTPNKSSKQPYRERSGGAHNKQSFAADNNRAKFSSQTAQAGGVSNGHHPLPCLHGKSAGGHTHSTRNHVVYRDRQRGTAACCAPGTSPRLTVQLLILAIEVGHYPTKLPNFEELEWTTTKSRQRWCKLDKRWENDTPTMGQEGMRLQLPTTMPVPRGAATTIGAPPPPAIGGLSPYQSSSASTVGRIAPPLTQAEWRRSDPKRQFYGNTAPADSVSSSRGKNPNSVSRRDDTYENIFYPSTGHSYEYRLSGSGVKEHFNSETQYKYMRTKYCTTSRREPGTVAVVHCRSIGEYVPVCVDIFGPEEPVKTFTDDEAALYDRQIRLWGVDAQKRLNESKILIIGMGGIGAEVAKNIILGGVKSVKLMDDAVVTQLDASAQFLAPREAVGQNRAEASLQRAQLLNPMVEVSADSSKPENKTDDFFTQFTVICVTNCPKSQACRTNRIARQNGISFFAADVFGFVSFIFADLGEHHYKKELAAQGKGKQKQGGTTTTTSVIDKVAHFVPYQDILNIDWNLEDFAARVKRTQPGIFAVFVLLEFVERHKRKPNPDTSEADVMEILSIRDEYIEKNGLSKEKVDDSLFENVCGELGPVCAITGGQLAQEVVKAVSRKDDPLVNFFVFNPVAGTAFVENFV</sequence>
<feature type="compositionally biased region" description="Basic residues" evidence="11">
    <location>
        <begin position="1227"/>
        <end position="1252"/>
    </location>
</feature>
<evidence type="ECO:0000256" key="8">
    <source>
        <dbReference type="ARBA" id="ARBA00023125"/>
    </source>
</evidence>
<feature type="compositionally biased region" description="Acidic residues" evidence="11">
    <location>
        <begin position="248"/>
        <end position="272"/>
    </location>
</feature>
<feature type="compositionally biased region" description="Acidic residues" evidence="11">
    <location>
        <begin position="84"/>
        <end position="102"/>
    </location>
</feature>
<evidence type="ECO:0000259" key="12">
    <source>
        <dbReference type="PROSITE" id="PS50013"/>
    </source>
</evidence>
<dbReference type="SMART" id="SM00298">
    <property type="entry name" value="CHROMO"/>
    <property type="match status" value="1"/>
</dbReference>
<dbReference type="GO" id="GO:0004386">
    <property type="term" value="F:helicase activity"/>
    <property type="evidence" value="ECO:0007669"/>
    <property type="project" value="UniProtKB-KW"/>
</dbReference>
<dbReference type="OrthoDB" id="5857104at2759"/>
<dbReference type="PROSITE" id="PS50013">
    <property type="entry name" value="CHROMO_2"/>
    <property type="match status" value="1"/>
</dbReference>
<gene>
    <name evidence="14" type="ORF">Ocin01_09621</name>
</gene>
<dbReference type="Gene3D" id="2.40.50.40">
    <property type="match status" value="1"/>
</dbReference>
<dbReference type="Pfam" id="PF23588">
    <property type="entry name" value="HTH_CHD1_Hrp3"/>
    <property type="match status" value="1"/>
</dbReference>
<feature type="compositionally biased region" description="Low complexity" evidence="11">
    <location>
        <begin position="129"/>
        <end position="151"/>
    </location>
</feature>
<proteinExistence type="inferred from homology"/>
<feature type="compositionally biased region" description="Basic and acidic residues" evidence="11">
    <location>
        <begin position="1413"/>
        <end position="1427"/>
    </location>
</feature>
<keyword evidence="15" id="KW-1185">Reference proteome</keyword>
<dbReference type="Pfam" id="PF13907">
    <property type="entry name" value="CHD1-like_C"/>
    <property type="match status" value="1"/>
</dbReference>
<feature type="compositionally biased region" description="Low complexity" evidence="11">
    <location>
        <begin position="1"/>
        <end position="13"/>
    </location>
</feature>
<dbReference type="InterPro" id="IPR000594">
    <property type="entry name" value="ThiF_NAD_FAD-bd"/>
</dbReference>
<evidence type="ECO:0000256" key="11">
    <source>
        <dbReference type="SAM" id="MobiDB-lite"/>
    </source>
</evidence>
<organism evidence="14 15">
    <name type="scientific">Orchesella cincta</name>
    <name type="common">Springtail</name>
    <name type="synonym">Podura cincta</name>
    <dbReference type="NCBI Taxonomy" id="48709"/>
    <lineage>
        <taxon>Eukaryota</taxon>
        <taxon>Metazoa</taxon>
        <taxon>Ecdysozoa</taxon>
        <taxon>Arthropoda</taxon>
        <taxon>Hexapoda</taxon>
        <taxon>Collembola</taxon>
        <taxon>Entomobryomorpha</taxon>
        <taxon>Entomobryoidea</taxon>
        <taxon>Orchesellidae</taxon>
        <taxon>Orchesellinae</taxon>
        <taxon>Orchesella</taxon>
    </lineage>
</organism>
<dbReference type="Pfam" id="PF00176">
    <property type="entry name" value="SNF2-rel_dom"/>
    <property type="match status" value="1"/>
</dbReference>
<dbReference type="InterPro" id="IPR001650">
    <property type="entry name" value="Helicase_C-like"/>
</dbReference>
<dbReference type="SMART" id="SM01176">
    <property type="entry name" value="DUF4208"/>
    <property type="match status" value="1"/>
</dbReference>
<comment type="similarity">
    <text evidence="2">Belongs to the ubiquitin-activating E1 family.</text>
</comment>
<feature type="compositionally biased region" description="Polar residues" evidence="11">
    <location>
        <begin position="1254"/>
        <end position="1263"/>
    </location>
</feature>
<feature type="region of interest" description="Disordered" evidence="11">
    <location>
        <begin position="1"/>
        <end position="272"/>
    </location>
</feature>
<keyword evidence="5" id="KW-0547">Nucleotide-binding</keyword>
<feature type="domain" description="Helicase ATP-binding" evidence="13">
    <location>
        <begin position="419"/>
        <end position="580"/>
    </location>
</feature>
<keyword evidence="6" id="KW-0378">Hydrolase</keyword>
<dbReference type="InterPro" id="IPR016197">
    <property type="entry name" value="Chromo-like_dom_sf"/>
</dbReference>
<feature type="non-terminal residue" evidence="14">
    <location>
        <position position="1"/>
    </location>
</feature>
<dbReference type="CDD" id="cd18793">
    <property type="entry name" value="SF2_C_SNF"/>
    <property type="match status" value="1"/>
</dbReference>
<dbReference type="GO" id="GO:0034728">
    <property type="term" value="P:nucleosome organization"/>
    <property type="evidence" value="ECO:0007669"/>
    <property type="project" value="TreeGrafter"/>
</dbReference>
<dbReference type="Pfam" id="PF00385">
    <property type="entry name" value="Chromo"/>
    <property type="match status" value="1"/>
</dbReference>
<dbReference type="FunFam" id="3.40.50.720:FF:000744">
    <property type="entry name" value="Smt3 activating enzyme 1"/>
    <property type="match status" value="1"/>
</dbReference>
<evidence type="ECO:0000256" key="1">
    <source>
        <dbReference type="ARBA" id="ARBA00004123"/>
    </source>
</evidence>
<comment type="caution">
    <text evidence="14">The sequence shown here is derived from an EMBL/GenBank/DDBJ whole genome shotgun (WGS) entry which is preliminary data.</text>
</comment>
<feature type="compositionally biased region" description="Polar residues" evidence="11">
    <location>
        <begin position="1481"/>
        <end position="1500"/>
    </location>
</feature>
<evidence type="ECO:0000256" key="5">
    <source>
        <dbReference type="ARBA" id="ARBA00022741"/>
    </source>
</evidence>
<dbReference type="InterPro" id="IPR000011">
    <property type="entry name" value="UBQ/SUMO-activ_enz_E1-like"/>
</dbReference>
<dbReference type="Gene3D" id="3.40.50.720">
    <property type="entry name" value="NAD(P)-binding Rossmann-like Domain"/>
    <property type="match status" value="1"/>
</dbReference>
<comment type="pathway">
    <text evidence="10">Protein modification.</text>
</comment>
<dbReference type="InterPro" id="IPR014001">
    <property type="entry name" value="Helicase_ATP-bd"/>
</dbReference>
<feature type="compositionally biased region" description="Polar residues" evidence="11">
    <location>
        <begin position="1451"/>
        <end position="1470"/>
    </location>
</feature>
<evidence type="ECO:0000256" key="10">
    <source>
        <dbReference type="ARBA" id="ARBA00043952"/>
    </source>
</evidence>
<keyword evidence="9" id="KW-0539">Nucleus</keyword>
<feature type="compositionally biased region" description="Basic residues" evidence="11">
    <location>
        <begin position="1284"/>
        <end position="1294"/>
    </location>
</feature>
<dbReference type="Gene3D" id="1.10.10.60">
    <property type="entry name" value="Homeodomain-like"/>
    <property type="match status" value="1"/>
</dbReference>
<evidence type="ECO:0000313" key="15">
    <source>
        <dbReference type="Proteomes" id="UP000094527"/>
    </source>
</evidence>
<dbReference type="InterPro" id="IPR049730">
    <property type="entry name" value="SNF2/RAD54-like_C"/>
</dbReference>
<dbReference type="InterPro" id="IPR023780">
    <property type="entry name" value="Chromo_domain"/>
</dbReference>
<feature type="compositionally biased region" description="Polar residues" evidence="11">
    <location>
        <begin position="1675"/>
        <end position="1687"/>
    </location>
</feature>
<dbReference type="InterPro" id="IPR038718">
    <property type="entry name" value="SNF2-like_sf"/>
</dbReference>
<feature type="region of interest" description="Disordered" evidence="11">
    <location>
        <begin position="1652"/>
        <end position="1694"/>
    </location>
</feature>
<keyword evidence="4" id="KW-0677">Repeat</keyword>
<dbReference type="GO" id="GO:0016887">
    <property type="term" value="F:ATP hydrolysis activity"/>
    <property type="evidence" value="ECO:0007669"/>
    <property type="project" value="TreeGrafter"/>
</dbReference>
<evidence type="ECO:0000256" key="7">
    <source>
        <dbReference type="ARBA" id="ARBA00022840"/>
    </source>
</evidence>
<evidence type="ECO:0000256" key="2">
    <source>
        <dbReference type="ARBA" id="ARBA00005673"/>
    </source>
</evidence>
<dbReference type="InterPro" id="IPR000330">
    <property type="entry name" value="SNF2_N"/>
</dbReference>
<dbReference type="CDD" id="cd18659">
    <property type="entry name" value="CD2_tandem"/>
    <property type="match status" value="1"/>
</dbReference>
<dbReference type="GO" id="GO:0000785">
    <property type="term" value="C:chromatin"/>
    <property type="evidence" value="ECO:0007669"/>
    <property type="project" value="TreeGrafter"/>
</dbReference>
<feature type="compositionally biased region" description="Basic and acidic residues" evidence="11">
    <location>
        <begin position="152"/>
        <end position="171"/>
    </location>
</feature>
<feature type="compositionally biased region" description="Basic residues" evidence="11">
    <location>
        <begin position="1428"/>
        <end position="1439"/>
    </location>
</feature>
<dbReference type="SUPFAM" id="SSF52540">
    <property type="entry name" value="P-loop containing nucleoside triphosphate hydrolases"/>
    <property type="match status" value="2"/>
</dbReference>
<reference evidence="14 15" key="1">
    <citation type="journal article" date="2016" name="Genome Biol. Evol.">
        <title>Gene Family Evolution Reflects Adaptation to Soil Environmental Stressors in the Genome of the Collembolan Orchesella cincta.</title>
        <authorList>
            <person name="Faddeeva-Vakhrusheva A."/>
            <person name="Derks M.F."/>
            <person name="Anvar S.Y."/>
            <person name="Agamennone V."/>
            <person name="Suring W."/>
            <person name="Smit S."/>
            <person name="van Straalen N.M."/>
            <person name="Roelofs D."/>
        </authorList>
    </citation>
    <scope>NUCLEOTIDE SEQUENCE [LARGE SCALE GENOMIC DNA]</scope>
    <source>
        <tissue evidence="14">Mixed pool</tissue>
    </source>
</reference>
<feature type="compositionally biased region" description="Low complexity" evidence="11">
    <location>
        <begin position="56"/>
        <end position="78"/>
    </location>
</feature>
<keyword evidence="14" id="KW-0347">Helicase</keyword>
<accession>A0A1D2MVK2</accession>
<dbReference type="PRINTS" id="PR01849">
    <property type="entry name" value="UBIQUITINACT"/>
</dbReference>
<dbReference type="PROSITE" id="PS51192">
    <property type="entry name" value="HELICASE_ATP_BIND_1"/>
    <property type="match status" value="1"/>
</dbReference>
<evidence type="ECO:0000259" key="13">
    <source>
        <dbReference type="PROSITE" id="PS51192"/>
    </source>
</evidence>
<dbReference type="PANTHER" id="PTHR45623">
    <property type="entry name" value="CHROMODOMAIN-HELICASE-DNA-BINDING PROTEIN 3-RELATED-RELATED"/>
    <property type="match status" value="1"/>
</dbReference>
<dbReference type="OMA" id="HCTWESE"/>
<dbReference type="GO" id="GO:0003677">
    <property type="term" value="F:DNA binding"/>
    <property type="evidence" value="ECO:0007669"/>
    <property type="project" value="UniProtKB-KW"/>
</dbReference>
<feature type="compositionally biased region" description="Acidic residues" evidence="11">
    <location>
        <begin position="221"/>
        <end position="230"/>
    </location>
</feature>
<dbReference type="GO" id="GO:0003682">
    <property type="term" value="F:chromatin binding"/>
    <property type="evidence" value="ECO:0007669"/>
    <property type="project" value="TreeGrafter"/>
</dbReference>
<dbReference type="Pfam" id="PF00271">
    <property type="entry name" value="Helicase_C"/>
    <property type="match status" value="1"/>
</dbReference>
<comment type="subcellular location">
    <subcellularLocation>
        <location evidence="1">Nucleus</location>
    </subcellularLocation>
</comment>
<dbReference type="Pfam" id="PF18375">
    <property type="entry name" value="CDH1_2_SANT_HL1"/>
    <property type="match status" value="1"/>
</dbReference>
<dbReference type="GO" id="GO:0005524">
    <property type="term" value="F:ATP binding"/>
    <property type="evidence" value="ECO:0007669"/>
    <property type="project" value="UniProtKB-KW"/>
</dbReference>
<dbReference type="Gene3D" id="3.40.50.300">
    <property type="entry name" value="P-loop containing nucleotide triphosphate hydrolases"/>
    <property type="match status" value="1"/>
</dbReference>
<feature type="region of interest" description="Disordered" evidence="11">
    <location>
        <begin position="1413"/>
        <end position="1525"/>
    </location>
</feature>
<dbReference type="InterPro" id="IPR025260">
    <property type="entry name" value="CHD1-like_C"/>
</dbReference>
<dbReference type="GO" id="GO:0005634">
    <property type="term" value="C:nucleus"/>
    <property type="evidence" value="ECO:0007669"/>
    <property type="project" value="UniProtKB-SubCell"/>
</dbReference>
<dbReference type="Gene3D" id="3.40.50.10810">
    <property type="entry name" value="Tandem AAA-ATPase domain"/>
    <property type="match status" value="1"/>
</dbReference>
<dbReference type="InterPro" id="IPR040793">
    <property type="entry name" value="CDH1_2_SANT_HL1"/>
</dbReference>
<evidence type="ECO:0000256" key="3">
    <source>
        <dbReference type="ARBA" id="ARBA00007025"/>
    </source>
</evidence>
<dbReference type="InterPro" id="IPR027417">
    <property type="entry name" value="P-loop_NTPase"/>
</dbReference>
<dbReference type="GO" id="GO:0008641">
    <property type="term" value="F:ubiquitin-like modifier activating enzyme activity"/>
    <property type="evidence" value="ECO:0007669"/>
    <property type="project" value="InterPro"/>
</dbReference>
<dbReference type="SUPFAM" id="SSF69572">
    <property type="entry name" value="Activating enzymes of the ubiquitin-like proteins"/>
    <property type="match status" value="1"/>
</dbReference>
<evidence type="ECO:0000256" key="6">
    <source>
        <dbReference type="ARBA" id="ARBA00022801"/>
    </source>
</evidence>
<dbReference type="GO" id="GO:0042393">
    <property type="term" value="F:histone binding"/>
    <property type="evidence" value="ECO:0007669"/>
    <property type="project" value="TreeGrafter"/>
</dbReference>
<evidence type="ECO:0000313" key="14">
    <source>
        <dbReference type="EMBL" id="ODM97046.1"/>
    </source>
</evidence>
<dbReference type="Pfam" id="PF00899">
    <property type="entry name" value="ThiF"/>
    <property type="match status" value="1"/>
</dbReference>
<dbReference type="InterPro" id="IPR035985">
    <property type="entry name" value="Ubiquitin-activating_enz"/>
</dbReference>